<protein>
    <submittedName>
        <fullName evidence="2">Uncharacterized protein</fullName>
    </submittedName>
</protein>
<dbReference type="AlphaFoldDB" id="A0AAV7LIF3"/>
<evidence type="ECO:0000256" key="1">
    <source>
        <dbReference type="SAM" id="MobiDB-lite"/>
    </source>
</evidence>
<dbReference type="Proteomes" id="UP001066276">
    <property type="component" value="Chromosome 11"/>
</dbReference>
<accession>A0AAV7LIF3</accession>
<keyword evidence="3" id="KW-1185">Reference proteome</keyword>
<gene>
    <name evidence="2" type="ORF">NDU88_003288</name>
</gene>
<name>A0AAV7LIF3_PLEWA</name>
<reference evidence="2" key="1">
    <citation type="journal article" date="2022" name="bioRxiv">
        <title>Sequencing and chromosome-scale assembly of the giantPleurodeles waltlgenome.</title>
        <authorList>
            <person name="Brown T."/>
            <person name="Elewa A."/>
            <person name="Iarovenko S."/>
            <person name="Subramanian E."/>
            <person name="Araus A.J."/>
            <person name="Petzold A."/>
            <person name="Susuki M."/>
            <person name="Suzuki K.-i.T."/>
            <person name="Hayashi T."/>
            <person name="Toyoda A."/>
            <person name="Oliveira C."/>
            <person name="Osipova E."/>
            <person name="Leigh N.D."/>
            <person name="Simon A."/>
            <person name="Yun M.H."/>
        </authorList>
    </citation>
    <scope>NUCLEOTIDE SEQUENCE</scope>
    <source>
        <strain evidence="2">20211129_DDA</strain>
        <tissue evidence="2">Liver</tissue>
    </source>
</reference>
<feature type="region of interest" description="Disordered" evidence="1">
    <location>
        <begin position="35"/>
        <end position="77"/>
    </location>
</feature>
<comment type="caution">
    <text evidence="2">The sequence shown here is derived from an EMBL/GenBank/DDBJ whole genome shotgun (WGS) entry which is preliminary data.</text>
</comment>
<evidence type="ECO:0000313" key="3">
    <source>
        <dbReference type="Proteomes" id="UP001066276"/>
    </source>
</evidence>
<organism evidence="2 3">
    <name type="scientific">Pleurodeles waltl</name>
    <name type="common">Iberian ribbed newt</name>
    <dbReference type="NCBI Taxonomy" id="8319"/>
    <lineage>
        <taxon>Eukaryota</taxon>
        <taxon>Metazoa</taxon>
        <taxon>Chordata</taxon>
        <taxon>Craniata</taxon>
        <taxon>Vertebrata</taxon>
        <taxon>Euteleostomi</taxon>
        <taxon>Amphibia</taxon>
        <taxon>Batrachia</taxon>
        <taxon>Caudata</taxon>
        <taxon>Salamandroidea</taxon>
        <taxon>Salamandridae</taxon>
        <taxon>Pleurodelinae</taxon>
        <taxon>Pleurodeles</taxon>
    </lineage>
</organism>
<dbReference type="EMBL" id="JANPWB010000015">
    <property type="protein sequence ID" value="KAJ1090152.1"/>
    <property type="molecule type" value="Genomic_DNA"/>
</dbReference>
<evidence type="ECO:0000313" key="2">
    <source>
        <dbReference type="EMBL" id="KAJ1090152.1"/>
    </source>
</evidence>
<proteinExistence type="predicted"/>
<sequence>MARVGGCLATTDPEQHRLALGHQLLSPSDCRKAAPELQKRSGEVRGANTVSQTKGDLGGQRVDPKTRKPTRTYICSN</sequence>